<organism evidence="1 2">
    <name type="scientific">Stylosanthes scabra</name>
    <dbReference type="NCBI Taxonomy" id="79078"/>
    <lineage>
        <taxon>Eukaryota</taxon>
        <taxon>Viridiplantae</taxon>
        <taxon>Streptophyta</taxon>
        <taxon>Embryophyta</taxon>
        <taxon>Tracheophyta</taxon>
        <taxon>Spermatophyta</taxon>
        <taxon>Magnoliopsida</taxon>
        <taxon>eudicotyledons</taxon>
        <taxon>Gunneridae</taxon>
        <taxon>Pentapetalae</taxon>
        <taxon>rosids</taxon>
        <taxon>fabids</taxon>
        <taxon>Fabales</taxon>
        <taxon>Fabaceae</taxon>
        <taxon>Papilionoideae</taxon>
        <taxon>50 kb inversion clade</taxon>
        <taxon>dalbergioids sensu lato</taxon>
        <taxon>Dalbergieae</taxon>
        <taxon>Pterocarpus clade</taxon>
        <taxon>Stylosanthes</taxon>
    </lineage>
</organism>
<reference evidence="1 2" key="1">
    <citation type="journal article" date="2023" name="Plants (Basel)">
        <title>Bridging the Gap: Combining Genomics and Transcriptomics Approaches to Understand Stylosanthes scabra, an Orphan Legume from the Brazilian Caatinga.</title>
        <authorList>
            <person name="Ferreira-Neto J.R.C."/>
            <person name="da Silva M.D."/>
            <person name="Binneck E."/>
            <person name="de Melo N.F."/>
            <person name="da Silva R.H."/>
            <person name="de Melo A.L.T.M."/>
            <person name="Pandolfi V."/>
            <person name="Bustamante F.O."/>
            <person name="Brasileiro-Vidal A.C."/>
            <person name="Benko-Iseppon A.M."/>
        </authorList>
    </citation>
    <scope>NUCLEOTIDE SEQUENCE [LARGE SCALE GENOMIC DNA]</scope>
    <source>
        <tissue evidence="1">Leaves</tissue>
    </source>
</reference>
<accession>A0ABU6YMT7</accession>
<comment type="caution">
    <text evidence="1">The sequence shown here is derived from an EMBL/GenBank/DDBJ whole genome shotgun (WGS) entry which is preliminary data.</text>
</comment>
<evidence type="ECO:0000313" key="1">
    <source>
        <dbReference type="EMBL" id="MED6211216.1"/>
    </source>
</evidence>
<sequence length="263" mass="28543">MYGCETVGGILRCGIRSAKVNLSKNDAGSTSSTVFLPPNPSQLWPLVANVFRVASRKHLRAKPSEHNTKFDAKLKVHQWIPSALNTSPTALLVVDLPFSASKTIKMNQNIGLPIAYHVSSRLHTSAFPQALTKPSSSPYALAAPLPRHLIQFFFSIEKAAGPRSSPIVPRNEAGDLHLTRPPFDSHPCFKDSKATSQTQQFLRNYFHIKMLNRGDVMLRASVCGRRETNEKPAWPVGSSGEGLTQGSSSGAFGVAISPLAKMG</sequence>
<name>A0ABU6YMT7_9FABA</name>
<dbReference type="Proteomes" id="UP001341840">
    <property type="component" value="Unassembled WGS sequence"/>
</dbReference>
<evidence type="ECO:0000313" key="2">
    <source>
        <dbReference type="Proteomes" id="UP001341840"/>
    </source>
</evidence>
<gene>
    <name evidence="1" type="ORF">PIB30_071591</name>
</gene>
<keyword evidence="2" id="KW-1185">Reference proteome</keyword>
<protein>
    <submittedName>
        <fullName evidence="1">Uncharacterized protein</fullName>
    </submittedName>
</protein>
<dbReference type="EMBL" id="JASCZI010242485">
    <property type="protein sequence ID" value="MED6211216.1"/>
    <property type="molecule type" value="Genomic_DNA"/>
</dbReference>
<proteinExistence type="predicted"/>